<dbReference type="OrthoDB" id="68328at2759"/>
<feature type="compositionally biased region" description="Low complexity" evidence="4">
    <location>
        <begin position="445"/>
        <end position="473"/>
    </location>
</feature>
<dbReference type="Gene3D" id="3.90.530.10">
    <property type="entry name" value="XPA C-terminal domain"/>
    <property type="match status" value="1"/>
</dbReference>
<evidence type="ECO:0000256" key="2">
    <source>
        <dbReference type="ARBA" id="ARBA00022833"/>
    </source>
</evidence>
<keyword evidence="7" id="KW-1185">Reference proteome</keyword>
<feature type="compositionally biased region" description="Pro residues" evidence="4">
    <location>
        <begin position="431"/>
        <end position="444"/>
    </location>
</feature>
<feature type="compositionally biased region" description="Basic and acidic residues" evidence="4">
    <location>
        <begin position="98"/>
        <end position="117"/>
    </location>
</feature>
<gene>
    <name evidence="6" type="ORF">Rsub_09027</name>
</gene>
<keyword evidence="2" id="KW-0862">Zinc</keyword>
<evidence type="ECO:0000313" key="7">
    <source>
        <dbReference type="Proteomes" id="UP000247498"/>
    </source>
</evidence>
<name>A0A2V0PI35_9CHLO</name>
<feature type="region of interest" description="Disordered" evidence="4">
    <location>
        <begin position="98"/>
        <end position="132"/>
    </location>
</feature>
<evidence type="ECO:0000256" key="1">
    <source>
        <dbReference type="ARBA" id="ARBA00004123"/>
    </source>
</evidence>
<feature type="domain" description="SAP" evidence="5">
    <location>
        <begin position="237"/>
        <end position="271"/>
    </location>
</feature>
<feature type="compositionally biased region" description="Low complexity" evidence="4">
    <location>
        <begin position="373"/>
        <end position="384"/>
    </location>
</feature>
<feature type="region of interest" description="Disordered" evidence="4">
    <location>
        <begin position="362"/>
        <end position="384"/>
    </location>
</feature>
<protein>
    <recommendedName>
        <fullName evidence="5">SAP domain-containing protein</fullName>
    </recommendedName>
</protein>
<proteinExistence type="predicted"/>
<dbReference type="InterPro" id="IPR037129">
    <property type="entry name" value="XPA_sf"/>
</dbReference>
<evidence type="ECO:0000256" key="4">
    <source>
        <dbReference type="SAM" id="MobiDB-lite"/>
    </source>
</evidence>
<dbReference type="InterPro" id="IPR022656">
    <property type="entry name" value="XPA_C"/>
</dbReference>
<dbReference type="SUPFAM" id="SSF46955">
    <property type="entry name" value="Putative DNA-binding domain"/>
    <property type="match status" value="1"/>
</dbReference>
<dbReference type="InterPro" id="IPR009061">
    <property type="entry name" value="DNA-bd_dom_put_sf"/>
</dbReference>
<dbReference type="InterPro" id="IPR003034">
    <property type="entry name" value="SAP_dom"/>
</dbReference>
<dbReference type="InParanoid" id="A0A2V0PI35"/>
<evidence type="ECO:0000259" key="5">
    <source>
        <dbReference type="PROSITE" id="PS50800"/>
    </source>
</evidence>
<accession>A0A2V0PI35</accession>
<dbReference type="Proteomes" id="UP000247498">
    <property type="component" value="Unassembled WGS sequence"/>
</dbReference>
<sequence>MKKYRKKTAAEKDTRRRITLTTAKRSYKLTDADLAGLTAPLLRINPHYSSAPPMKLYLLSEVEACYKQKQAELEEEARWADEHAGEIAAEKKAKADARARAAAERARQAREAAKDRLQALGGGKARARDKHGASPLPEEVLAAVFDRLVADLEPGGVWGPRLVAQQLAAASMVCWDWYHAAKQAFADLADAIDQRLEQVPATQEQLRWGGGPSAAAAWAGVPGALGWGVWDALVAAPAELKLPQLKEAAKALGEASTGTKPLLAVRLLDALGLAGPTAVPARVLRAVALERGVPRAVDGPDRCHELTVAMATLSLDDPRGLPAGLVRGPLAAARGALVAAGIRSVEELQAAVAAARQRMRERVDAANARRRPGSQGPPAGQGQLPGGQLRICGCGASSAVACPNKCCGKCCGRGGAGMLPCARHGTAGGGPAPPAAAAPPPLQGPPQGHEAVPQQAAADAPAGPVDEEPASAAAAVSAAEMSAAAMAEATMATAAMAGAVAAAEDSA</sequence>
<evidence type="ECO:0000313" key="6">
    <source>
        <dbReference type="EMBL" id="GBF96947.1"/>
    </source>
</evidence>
<keyword evidence="3" id="KW-0539">Nucleus</keyword>
<dbReference type="Pfam" id="PF05181">
    <property type="entry name" value="XPA_C"/>
    <property type="match status" value="1"/>
</dbReference>
<evidence type="ECO:0000256" key="3">
    <source>
        <dbReference type="ARBA" id="ARBA00023242"/>
    </source>
</evidence>
<dbReference type="PROSITE" id="PS50800">
    <property type="entry name" value="SAP"/>
    <property type="match status" value="1"/>
</dbReference>
<dbReference type="GO" id="GO:0005634">
    <property type="term" value="C:nucleus"/>
    <property type="evidence" value="ECO:0007669"/>
    <property type="project" value="UniProtKB-SubCell"/>
</dbReference>
<dbReference type="CDD" id="cd21075">
    <property type="entry name" value="DBD_XPA-like"/>
    <property type="match status" value="1"/>
</dbReference>
<reference evidence="6 7" key="1">
    <citation type="journal article" date="2018" name="Sci. Rep.">
        <title>Raphidocelis subcapitata (=Pseudokirchneriella subcapitata) provides an insight into genome evolution and environmental adaptations in the Sphaeropleales.</title>
        <authorList>
            <person name="Suzuki S."/>
            <person name="Yamaguchi H."/>
            <person name="Nakajima N."/>
            <person name="Kawachi M."/>
        </authorList>
    </citation>
    <scope>NUCLEOTIDE SEQUENCE [LARGE SCALE GENOMIC DNA]</scope>
    <source>
        <strain evidence="6 7">NIES-35</strain>
    </source>
</reference>
<dbReference type="EMBL" id="BDRX01000089">
    <property type="protein sequence ID" value="GBF96947.1"/>
    <property type="molecule type" value="Genomic_DNA"/>
</dbReference>
<comment type="caution">
    <text evidence="6">The sequence shown here is derived from an EMBL/GenBank/DDBJ whole genome shotgun (WGS) entry which is preliminary data.</text>
</comment>
<comment type="subcellular location">
    <subcellularLocation>
        <location evidence="1">Nucleus</location>
    </subcellularLocation>
</comment>
<dbReference type="AlphaFoldDB" id="A0A2V0PI35"/>
<organism evidence="6 7">
    <name type="scientific">Raphidocelis subcapitata</name>
    <dbReference type="NCBI Taxonomy" id="307507"/>
    <lineage>
        <taxon>Eukaryota</taxon>
        <taxon>Viridiplantae</taxon>
        <taxon>Chlorophyta</taxon>
        <taxon>core chlorophytes</taxon>
        <taxon>Chlorophyceae</taxon>
        <taxon>CS clade</taxon>
        <taxon>Sphaeropleales</taxon>
        <taxon>Selenastraceae</taxon>
        <taxon>Raphidocelis</taxon>
    </lineage>
</organism>
<feature type="region of interest" description="Disordered" evidence="4">
    <location>
        <begin position="426"/>
        <end position="473"/>
    </location>
</feature>
<dbReference type="STRING" id="307507.A0A2V0PI35"/>